<organism evidence="14 15">
    <name type="scientific">Oligosphaera ethanolica</name>
    <dbReference type="NCBI Taxonomy" id="760260"/>
    <lineage>
        <taxon>Bacteria</taxon>
        <taxon>Pseudomonadati</taxon>
        <taxon>Lentisphaerota</taxon>
        <taxon>Oligosphaeria</taxon>
        <taxon>Oligosphaerales</taxon>
        <taxon>Oligosphaeraceae</taxon>
        <taxon>Oligosphaera</taxon>
    </lineage>
</organism>
<feature type="transmembrane region" description="Helical" evidence="9">
    <location>
        <begin position="195"/>
        <end position="220"/>
    </location>
</feature>
<feature type="domain" description="CHASE" evidence="13">
    <location>
        <begin position="299"/>
        <end position="457"/>
    </location>
</feature>
<gene>
    <name evidence="14" type="ORF">J3R75_001054</name>
</gene>
<evidence type="ECO:0000256" key="6">
    <source>
        <dbReference type="ARBA" id="ARBA00022989"/>
    </source>
</evidence>
<sequence>MSSQMPLALTRFRLVLWGMAAILVVAAVLAAGVGYGHWLVRSHEEALRRDLLRQASQIARSLEYDVTATFAEAESGKHDEHIERIRDYLQILDQNFSDAHSIYLVGLRDGGDAFFFCGHEYTDASGHAMHCTRHSQSMPDLVAAVGRGEKVVSGPYAYGQSLWLSALAPIRHRVSGKTVALLGMDAEYESWRTRLVWPLAGVALVTVLMLACVAVGISAFCRRQLHPERRLALLWEPGCLLLFGLLLSAAVSWQIRRNDQLGQKTFFQQLADSRSEIIAGIFAEVRVSELAGIAGHLATIPEITQDDFVLYSRHLTKTSLVQALAWMPVVKAEDKAEFEATMRQMWGGDFMVWQHGEDGRREAASGRDLYYPIVNLYPVVGHESVVGFDHGSKDERRLALEKAIRVRMPTATESIGVVHDRLRVGKNIIVYAPVFASDGTGRLRGAASLVMRMDKIFNVDRGRHPLIALEFSYLPPGGGVQAMFSAGEAGEAPAAMQLRRPICEFGQVYMLTARPSVEFLRSTRHWKERLAFLAGALLSATMTTILFLLLRNRQQLQEQVAARTAQLSASEKKFRMLFENMIGAFALHEMLYDDSGKAVDYRFVEVNPGFENITGLEASAILGRTVREVLPATEQEWLDTYAEVVRSGQGRYLQRYSVELGRHYRVWAYRTEPPYFATFFVDVTDQVKLEEQLTLYFNTSVDLFCILDLKGTFLRVNPQWRETTGFAAADMIGKTYQSCLHPDDVPASRTVFARLQEGKGIDGFVNRYRHADGGYRWIEWRATIGDGLIYASARDISGRREQESRQAENNRLLRESEELARKMAQQAESASRAKSEFLANMSHEIRTPLNAVIGMADMLLELELPLVGRQYVEMISKNGEALLALLGDILDFAKIEAGQIELEPVDFDLMKLVDDAVVTMAYSAVGKEMEVNCYVSASVPQWLHGDPGRLRQVLVNLIANAIKFTDAGDVTVRIELLPPESGVRTDGARGNTVALYFSVCDTGVGVDPAKLGGLFKPFVQGDSTSTRKYGGTGLGLAICRQLVELMGGEIGLRSQAGKGSEAWFTVRLEPSHGAHEGSRVKPWMIRPGTKVLLVDSHGSHSRLQAYELAAFGYEPHIVGSGEAALAALRKHADGEPIAAVVMDHFLPDMDGVTLARRINDEGMAPASGMILLLSSNDTLPSDKAVDCCCRAVLHKPLPQRALIEVLAGTLPSAPADALLQTVEHVKSESELNVIVACLQKRQARVLVVEDVAVNQSVIKAMLRKFGVVVDVADNGLEAVRLLEKSSYDMVLMDVQMPVMDGIAATRVIRDETSAVLDHGAIIVATTAHAMKGDEKLCLEAGMNDYLTKPIRPRQLAEMLAKWLLPRG</sequence>
<feature type="transmembrane region" description="Helical" evidence="9">
    <location>
        <begin position="232"/>
        <end position="253"/>
    </location>
</feature>
<dbReference type="InterPro" id="IPR001789">
    <property type="entry name" value="Sig_transdc_resp-reg_receiver"/>
</dbReference>
<dbReference type="Gene3D" id="3.30.450.350">
    <property type="entry name" value="CHASE domain"/>
    <property type="match status" value="1"/>
</dbReference>
<comment type="subcellular location">
    <subcellularLocation>
        <location evidence="2">Membrane</location>
    </subcellularLocation>
</comment>
<dbReference type="SMART" id="SM01079">
    <property type="entry name" value="CHASE"/>
    <property type="match status" value="1"/>
</dbReference>
<dbReference type="Proteomes" id="UP001238163">
    <property type="component" value="Unassembled WGS sequence"/>
</dbReference>
<dbReference type="InterPro" id="IPR011006">
    <property type="entry name" value="CheY-like_superfamily"/>
</dbReference>
<feature type="transmembrane region" description="Helical" evidence="9">
    <location>
        <begin position="530"/>
        <end position="550"/>
    </location>
</feature>
<dbReference type="RefSeq" id="WP_307260287.1">
    <property type="nucleotide sequence ID" value="NZ_JAUSVL010000001.1"/>
</dbReference>
<dbReference type="EC" id="2.7.13.3" evidence="3"/>
<dbReference type="InterPro" id="IPR036890">
    <property type="entry name" value="HATPase_C_sf"/>
</dbReference>
<dbReference type="SUPFAM" id="SSF55874">
    <property type="entry name" value="ATPase domain of HSP90 chaperone/DNA topoisomerase II/histidine kinase"/>
    <property type="match status" value="1"/>
</dbReference>
<name>A0AAE3VEF3_9BACT</name>
<keyword evidence="4 8" id="KW-0597">Phosphoprotein</keyword>
<dbReference type="PANTHER" id="PTHR45339">
    <property type="entry name" value="HYBRID SIGNAL TRANSDUCTION HISTIDINE KINASE J"/>
    <property type="match status" value="1"/>
</dbReference>
<keyword evidence="7 9" id="KW-0472">Membrane</keyword>
<feature type="domain" description="PAS" evidence="12">
    <location>
        <begin position="570"/>
        <end position="648"/>
    </location>
</feature>
<dbReference type="PROSITE" id="PS50112">
    <property type="entry name" value="PAS"/>
    <property type="match status" value="2"/>
</dbReference>
<evidence type="ECO:0000256" key="2">
    <source>
        <dbReference type="ARBA" id="ARBA00004370"/>
    </source>
</evidence>
<dbReference type="GO" id="GO:0016020">
    <property type="term" value="C:membrane"/>
    <property type="evidence" value="ECO:0007669"/>
    <property type="project" value="UniProtKB-SubCell"/>
</dbReference>
<dbReference type="InterPro" id="IPR042240">
    <property type="entry name" value="CHASE_sf"/>
</dbReference>
<proteinExistence type="predicted"/>
<dbReference type="SUPFAM" id="SSF52172">
    <property type="entry name" value="CheY-like"/>
    <property type="match status" value="2"/>
</dbReference>
<dbReference type="FunFam" id="3.30.565.10:FF:000010">
    <property type="entry name" value="Sensor histidine kinase RcsC"/>
    <property type="match status" value="1"/>
</dbReference>
<dbReference type="CDD" id="cd16922">
    <property type="entry name" value="HATPase_EvgS-ArcB-TorS-like"/>
    <property type="match status" value="1"/>
</dbReference>
<dbReference type="PROSITE" id="PS50109">
    <property type="entry name" value="HIS_KIN"/>
    <property type="match status" value="1"/>
</dbReference>
<dbReference type="SMART" id="SM00388">
    <property type="entry name" value="HisKA"/>
    <property type="match status" value="1"/>
</dbReference>
<dbReference type="InterPro" id="IPR013655">
    <property type="entry name" value="PAS_fold_3"/>
</dbReference>
<evidence type="ECO:0000259" key="13">
    <source>
        <dbReference type="PROSITE" id="PS50839"/>
    </source>
</evidence>
<dbReference type="InterPro" id="IPR005467">
    <property type="entry name" value="His_kinase_dom"/>
</dbReference>
<evidence type="ECO:0000313" key="14">
    <source>
        <dbReference type="EMBL" id="MDQ0288947.1"/>
    </source>
</evidence>
<feature type="transmembrane region" description="Helical" evidence="9">
    <location>
        <begin position="15"/>
        <end position="40"/>
    </location>
</feature>
<dbReference type="CDD" id="cd00130">
    <property type="entry name" value="PAS"/>
    <property type="match status" value="1"/>
</dbReference>
<feature type="domain" description="Response regulatory" evidence="11">
    <location>
        <begin position="1244"/>
        <end position="1363"/>
    </location>
</feature>
<evidence type="ECO:0000256" key="7">
    <source>
        <dbReference type="ARBA" id="ARBA00023136"/>
    </source>
</evidence>
<dbReference type="PROSITE" id="PS50110">
    <property type="entry name" value="RESPONSE_REGULATORY"/>
    <property type="match status" value="2"/>
</dbReference>
<dbReference type="InterPro" id="IPR006189">
    <property type="entry name" value="CHASE_dom"/>
</dbReference>
<dbReference type="PANTHER" id="PTHR45339:SF5">
    <property type="entry name" value="HISTIDINE KINASE"/>
    <property type="match status" value="1"/>
</dbReference>
<evidence type="ECO:0000256" key="5">
    <source>
        <dbReference type="ARBA" id="ARBA00022692"/>
    </source>
</evidence>
<evidence type="ECO:0000256" key="9">
    <source>
        <dbReference type="SAM" id="Phobius"/>
    </source>
</evidence>
<evidence type="ECO:0000259" key="11">
    <source>
        <dbReference type="PROSITE" id="PS50110"/>
    </source>
</evidence>
<dbReference type="Gene3D" id="1.10.287.130">
    <property type="match status" value="1"/>
</dbReference>
<dbReference type="SUPFAM" id="SSF47384">
    <property type="entry name" value="Homodimeric domain of signal transducing histidine kinase"/>
    <property type="match status" value="1"/>
</dbReference>
<keyword evidence="5 9" id="KW-0812">Transmembrane</keyword>
<reference evidence="14" key="1">
    <citation type="submission" date="2023-07" db="EMBL/GenBank/DDBJ databases">
        <title>Genomic Encyclopedia of Type Strains, Phase IV (KMG-IV): sequencing the most valuable type-strain genomes for metagenomic binning, comparative biology and taxonomic classification.</title>
        <authorList>
            <person name="Goeker M."/>
        </authorList>
    </citation>
    <scope>NUCLEOTIDE SEQUENCE</scope>
    <source>
        <strain evidence="14">DSM 24202</strain>
    </source>
</reference>
<evidence type="ECO:0000259" key="12">
    <source>
        <dbReference type="PROSITE" id="PS50112"/>
    </source>
</evidence>
<dbReference type="Pfam" id="PF08447">
    <property type="entry name" value="PAS_3"/>
    <property type="match status" value="1"/>
</dbReference>
<dbReference type="InterPro" id="IPR003594">
    <property type="entry name" value="HATPase_dom"/>
</dbReference>
<dbReference type="SMART" id="SM00091">
    <property type="entry name" value="PAS"/>
    <property type="match status" value="2"/>
</dbReference>
<evidence type="ECO:0000259" key="10">
    <source>
        <dbReference type="PROSITE" id="PS50109"/>
    </source>
</evidence>
<dbReference type="Gene3D" id="3.40.50.2300">
    <property type="match status" value="2"/>
</dbReference>
<feature type="domain" description="Histidine kinase" evidence="10">
    <location>
        <begin position="840"/>
        <end position="1070"/>
    </location>
</feature>
<dbReference type="InterPro" id="IPR035965">
    <property type="entry name" value="PAS-like_dom_sf"/>
</dbReference>
<dbReference type="Gene3D" id="3.30.565.10">
    <property type="entry name" value="Histidine kinase-like ATPase, C-terminal domain"/>
    <property type="match status" value="1"/>
</dbReference>
<feature type="modified residue" description="4-aspartylphosphate" evidence="8">
    <location>
        <position position="1143"/>
    </location>
</feature>
<evidence type="ECO:0000256" key="8">
    <source>
        <dbReference type="PROSITE-ProRule" id="PRU00169"/>
    </source>
</evidence>
<dbReference type="EMBL" id="JAUSVL010000001">
    <property type="protein sequence ID" value="MDQ0288947.1"/>
    <property type="molecule type" value="Genomic_DNA"/>
</dbReference>
<dbReference type="InterPro" id="IPR003661">
    <property type="entry name" value="HisK_dim/P_dom"/>
</dbReference>
<dbReference type="InterPro" id="IPR000014">
    <property type="entry name" value="PAS"/>
</dbReference>
<evidence type="ECO:0000313" key="15">
    <source>
        <dbReference type="Proteomes" id="UP001238163"/>
    </source>
</evidence>
<keyword evidence="6 9" id="KW-1133">Transmembrane helix</keyword>
<dbReference type="Pfam" id="PF13188">
    <property type="entry name" value="PAS_8"/>
    <property type="match status" value="1"/>
</dbReference>
<feature type="modified residue" description="4-aspartylphosphate" evidence="8">
    <location>
        <position position="1293"/>
    </location>
</feature>
<dbReference type="InterPro" id="IPR004358">
    <property type="entry name" value="Sig_transdc_His_kin-like_C"/>
</dbReference>
<feature type="domain" description="PAS" evidence="12">
    <location>
        <begin position="689"/>
        <end position="759"/>
    </location>
</feature>
<dbReference type="PROSITE" id="PS50839">
    <property type="entry name" value="CHASE"/>
    <property type="match status" value="1"/>
</dbReference>
<dbReference type="CDD" id="cd00082">
    <property type="entry name" value="HisKA"/>
    <property type="match status" value="1"/>
</dbReference>
<dbReference type="Pfam" id="PF02518">
    <property type="entry name" value="HATPase_c"/>
    <property type="match status" value="1"/>
</dbReference>
<evidence type="ECO:0000256" key="3">
    <source>
        <dbReference type="ARBA" id="ARBA00012438"/>
    </source>
</evidence>
<feature type="domain" description="Response regulatory" evidence="11">
    <location>
        <begin position="1090"/>
        <end position="1210"/>
    </location>
</feature>
<dbReference type="CDD" id="cd17546">
    <property type="entry name" value="REC_hyHK_CKI1_RcsC-like"/>
    <property type="match status" value="1"/>
</dbReference>
<dbReference type="NCBIfam" id="TIGR00229">
    <property type="entry name" value="sensory_box"/>
    <property type="match status" value="2"/>
</dbReference>
<dbReference type="SMART" id="SM00448">
    <property type="entry name" value="REC"/>
    <property type="match status" value="2"/>
</dbReference>
<dbReference type="Gene3D" id="3.30.450.20">
    <property type="entry name" value="PAS domain"/>
    <property type="match status" value="2"/>
</dbReference>
<evidence type="ECO:0000256" key="1">
    <source>
        <dbReference type="ARBA" id="ARBA00000085"/>
    </source>
</evidence>
<dbReference type="Pfam" id="PF03924">
    <property type="entry name" value="CHASE"/>
    <property type="match status" value="1"/>
</dbReference>
<protein>
    <recommendedName>
        <fullName evidence="3">histidine kinase</fullName>
        <ecNumber evidence="3">2.7.13.3</ecNumber>
    </recommendedName>
</protein>
<evidence type="ECO:0000256" key="4">
    <source>
        <dbReference type="ARBA" id="ARBA00022553"/>
    </source>
</evidence>
<dbReference type="Pfam" id="PF00512">
    <property type="entry name" value="HisKA"/>
    <property type="match status" value="1"/>
</dbReference>
<dbReference type="SMART" id="SM00387">
    <property type="entry name" value="HATPase_c"/>
    <property type="match status" value="1"/>
</dbReference>
<dbReference type="Pfam" id="PF00072">
    <property type="entry name" value="Response_reg"/>
    <property type="match status" value="1"/>
</dbReference>
<keyword evidence="15" id="KW-1185">Reference proteome</keyword>
<dbReference type="InterPro" id="IPR036097">
    <property type="entry name" value="HisK_dim/P_sf"/>
</dbReference>
<comment type="catalytic activity">
    <reaction evidence="1">
        <text>ATP + protein L-histidine = ADP + protein N-phospho-L-histidine.</text>
        <dbReference type="EC" id="2.7.13.3"/>
    </reaction>
</comment>
<dbReference type="GO" id="GO:0000155">
    <property type="term" value="F:phosphorelay sensor kinase activity"/>
    <property type="evidence" value="ECO:0007669"/>
    <property type="project" value="InterPro"/>
</dbReference>
<accession>A0AAE3VEF3</accession>
<dbReference type="SUPFAM" id="SSF55785">
    <property type="entry name" value="PYP-like sensor domain (PAS domain)"/>
    <property type="match status" value="2"/>
</dbReference>
<dbReference type="PRINTS" id="PR00344">
    <property type="entry name" value="BCTRLSENSOR"/>
</dbReference>
<comment type="caution">
    <text evidence="14">The sequence shown here is derived from an EMBL/GenBank/DDBJ whole genome shotgun (WGS) entry which is preliminary data.</text>
</comment>